<proteinExistence type="predicted"/>
<dbReference type="GeneID" id="80541591"/>
<gene>
    <name evidence="2" type="primary">E44A</name>
</gene>
<protein>
    <submittedName>
        <fullName evidence="2">Protein ORF-S</fullName>
    </submittedName>
</protein>
<keyword evidence="3" id="KW-1185">Reference proteome</keyword>
<accession>A0A866VSY3</accession>
<reference evidence="2" key="1">
    <citation type="journal article" date="2009" name="Vet. Pathol.">
        <title>Clinico-pathologic features of fatal disease attributed to new variants of endotheliotropic herpesviruses in two Asian elephants (Elephas maximus).</title>
        <authorList>
            <person name="Garner M.M."/>
            <person name="Helmick K."/>
            <person name="Ochsenreiter J."/>
            <person name="Richman L.K."/>
            <person name="Latimer E."/>
            <person name="Wise A.G."/>
            <person name="Maes R.K."/>
            <person name="Kiupel M."/>
            <person name="Nordhausen R.W."/>
            <person name="Zong J.C."/>
            <person name="Hayward G.S."/>
        </authorList>
    </citation>
    <scope>NUCLEOTIDE SEQUENCE</scope>
    <source>
        <strain evidence="2">Nyah NAP97</strain>
    </source>
</reference>
<dbReference type="RefSeq" id="YP_010802808.1">
    <property type="nucleotide sequence ID" value="NC_077039.1"/>
</dbReference>
<reference evidence="2" key="2">
    <citation type="journal article" date="2013" name="Genome Announc.">
        <title>Complete Genome Sequence of Elephant Endotheliotropic Herpesvirus 1A.</title>
        <authorList>
            <person name="Ling P.D."/>
            <person name="Reid J.G."/>
            <person name="Qin X."/>
            <person name="Muzny D.M."/>
            <person name="Gibbs R."/>
            <person name="Petrosino J."/>
            <person name="Peng R."/>
            <person name="Zong J.C."/>
            <person name="Heaggans S.Y."/>
            <person name="Hayward G.S."/>
        </authorList>
    </citation>
    <scope>NUCLEOTIDE SEQUENCE</scope>
    <source>
        <strain evidence="2">Nyah NAP97</strain>
    </source>
</reference>
<evidence type="ECO:0000313" key="2">
    <source>
        <dbReference type="EMBL" id="QOE74474.1"/>
    </source>
</evidence>
<reference evidence="2" key="4">
    <citation type="journal article" date="2016" name="ILAR J">
        <title>Review of Elephant Endotheliotropic Herpesviruses and Acute Hemorrhagic Disease.</title>
        <authorList>
            <person name="Long S.Y."/>
            <person name="Latimer E.M."/>
            <person name="Hayward G.S."/>
        </authorList>
    </citation>
    <scope>NUCLEOTIDE SEQUENCE</scope>
    <source>
        <strain evidence="2">Nyah NAP97</strain>
    </source>
</reference>
<dbReference type="KEGG" id="vg:80541591"/>
<dbReference type="Proteomes" id="UP001162024">
    <property type="component" value="Segment"/>
</dbReference>
<reference evidence="2" key="5">
    <citation type="journal article" date="2016" name="MSphere">
        <title>Complete Genome Sequence of Elephant Endotheliotropic Herpesvirus 4, the First Example of a GC-Rich Branch Proboscivirus.</title>
        <authorList>
            <person name="Ling P.D."/>
            <person name="Long S.Y."/>
            <person name="Fuery A."/>
            <person name="Peng R.S."/>
            <person name="Heaggans S.Y."/>
            <person name="Qin X."/>
            <person name="Worley K.C."/>
            <person name="Dugan S."/>
            <person name="Hayward G.S."/>
        </authorList>
    </citation>
    <scope>NUCLEOTIDE SEQUENCE</scope>
    <source>
        <strain evidence="2">Nyah NAP97</strain>
    </source>
</reference>
<reference evidence="2" key="6">
    <citation type="journal article" date="2016" name="MSphere">
        <title>Comparison of the Gene Coding Contents and Other Unusual Features of the GC-Rich and AT-Rich Branch Probosciviruses.</title>
        <authorList>
            <person name="Ling P.D."/>
            <person name="Long S.Y."/>
            <person name="Zong J.C."/>
            <person name="Heaggans S.Y."/>
            <person name="Qin X."/>
            <person name="Hayward G.S."/>
        </authorList>
    </citation>
    <scope>NUCLEOTIDE SEQUENCE</scope>
    <source>
        <strain evidence="2">Nyah NAP97</strain>
    </source>
</reference>
<reference evidence="2" key="7">
    <citation type="submission" date="2019-08" db="EMBL/GenBank/DDBJ databases">
        <title>Complete Genome Assembly and Annotation of EEHV3A the First Example of a GC-Branch African Elephant Endotheliotrophic Herpesvirus Associated with Lethal Hemorrhagic Disease.</title>
        <authorList>
            <person name="Tan J."/>
            <person name="Ling P.D."/>
            <person name="Worley K."/>
            <person name="Proudfoot J."/>
            <person name="Bowman M."/>
            <person name="Qin X."/>
            <person name="Latimer E.M."/>
            <person name="Holder K."/>
            <person name="Fayette M."/>
            <person name="Nodolf S."/>
            <person name="Heaggans S.Y."/>
            <person name="Zong J.-C."/>
            <person name="Pearson V.R."/>
            <person name="Hayward G.S."/>
        </authorList>
    </citation>
    <scope>NUCLEOTIDE SEQUENCE</scope>
    <source>
        <strain evidence="2">Nyah NAP97</strain>
    </source>
</reference>
<organism evidence="2 3">
    <name type="scientific">Elephant endotheliotropic herpesvirus 3A</name>
    <dbReference type="NCBI Taxonomy" id="1329409"/>
    <lineage>
        <taxon>Viruses</taxon>
        <taxon>Duplodnaviria</taxon>
        <taxon>Heunggongvirae</taxon>
        <taxon>Peploviricota</taxon>
        <taxon>Herviviricetes</taxon>
        <taxon>Herpesvirales</taxon>
        <taxon>Orthoherpesviridae</taxon>
        <taxon>Betaherpesvirinae</taxon>
        <taxon>Proboscivirus</taxon>
        <taxon>Elephant endotheliotropic herpesvirus 3</taxon>
    </lineage>
</organism>
<feature type="region of interest" description="Disordered" evidence="1">
    <location>
        <begin position="268"/>
        <end position="302"/>
    </location>
</feature>
<name>A0A866VSY3_9BETA</name>
<dbReference type="EMBL" id="MN373268">
    <property type="protein sequence ID" value="QOE74474.1"/>
    <property type="molecule type" value="Genomic_DNA"/>
</dbReference>
<reference evidence="2" key="3">
    <citation type="journal article" date="2014" name="J. Virol.">
        <title>Comparative genome analysis of four elephant endotheliotropic herpesviruses, EEHV3, EEHV4, EEHV5, and EEHV6, from cases of hemorrhagic disease or viremia.</title>
        <authorList>
            <person name="Zong JC"/>
            <person name="Latimer EM"/>
            <person name="Long SY"/>
            <person name="Richman LK"/>
            <person name="Heaggans SY"/>
            <person name="Hayward GS."/>
        </authorList>
    </citation>
    <scope>NUCLEOTIDE SEQUENCE</scope>
    <source>
        <strain evidence="2">Nyah NAP97</strain>
    </source>
</reference>
<evidence type="ECO:0000256" key="1">
    <source>
        <dbReference type="SAM" id="MobiDB-lite"/>
    </source>
</evidence>
<sequence length="302" mass="35415">MNSPPTEQRQQFKIFMRLWGRTLKRELDWRVEKQALRSKGKLKRCLQRQMMAYTRRNMERVRRFMREQVESARDPEHILSLYRHIPGMMQTRTLGTAKTVLRNAMREADLVATHCKRQVRAQAQEMGEMIWHMAELEWRLAQNLCVRHMATPMQHMEDAIEDMLVREERGTAAPKEAMEFLLANTERECRRALVKKDTQLFKGWVDRCHKAGDTRATLLSDRFLKAQTEAHAVDIEARAMRHFERCTFLDVTGFSQVVLDSREVSDLGFSGKGSPLGRTLRRQPKDQTPSPAPTQPREPERQ</sequence>
<evidence type="ECO:0000313" key="3">
    <source>
        <dbReference type="Proteomes" id="UP001162024"/>
    </source>
</evidence>